<sequence>MWAGENCRTCPQDCPTYYKSPKPYCCGSSTTQCNDTRCFSRPKGIYCRTICPALGFLPLWPGTEPPGDYYISGPGEIPQY</sequence>
<reference evidence="1 2" key="1">
    <citation type="submission" date="2017-08" db="EMBL/GenBank/DDBJ databases">
        <title>Acidophilic green algal genome provides insights into adaptation to an acidic environment.</title>
        <authorList>
            <person name="Hirooka S."/>
            <person name="Hirose Y."/>
            <person name="Kanesaki Y."/>
            <person name="Higuchi S."/>
            <person name="Fujiwara T."/>
            <person name="Onuma R."/>
            <person name="Era A."/>
            <person name="Ohbayashi R."/>
            <person name="Uzuka A."/>
            <person name="Nozaki H."/>
            <person name="Yoshikawa H."/>
            <person name="Miyagishima S.Y."/>
        </authorList>
    </citation>
    <scope>NUCLEOTIDE SEQUENCE [LARGE SCALE GENOMIC DNA]</scope>
    <source>
        <strain evidence="1 2">NIES-2499</strain>
    </source>
</reference>
<protein>
    <submittedName>
        <fullName evidence="1">Uncharacterized protein</fullName>
    </submittedName>
</protein>
<comment type="caution">
    <text evidence="1">The sequence shown here is derived from an EMBL/GenBank/DDBJ whole genome shotgun (WGS) entry which is preliminary data.</text>
</comment>
<evidence type="ECO:0000313" key="2">
    <source>
        <dbReference type="Proteomes" id="UP000232323"/>
    </source>
</evidence>
<dbReference type="AlphaFoldDB" id="A0A250WRH0"/>
<name>A0A250WRH0_9CHLO</name>
<keyword evidence="2" id="KW-1185">Reference proteome</keyword>
<evidence type="ECO:0000313" key="1">
    <source>
        <dbReference type="EMBL" id="GAX73435.1"/>
    </source>
</evidence>
<dbReference type="EMBL" id="BEGY01000003">
    <property type="protein sequence ID" value="GAX73435.1"/>
    <property type="molecule type" value="Genomic_DNA"/>
</dbReference>
<organism evidence="1 2">
    <name type="scientific">Chlamydomonas eustigma</name>
    <dbReference type="NCBI Taxonomy" id="1157962"/>
    <lineage>
        <taxon>Eukaryota</taxon>
        <taxon>Viridiplantae</taxon>
        <taxon>Chlorophyta</taxon>
        <taxon>core chlorophytes</taxon>
        <taxon>Chlorophyceae</taxon>
        <taxon>CS clade</taxon>
        <taxon>Chlamydomonadales</taxon>
        <taxon>Chlamydomonadaceae</taxon>
        <taxon>Chlamydomonas</taxon>
    </lineage>
</organism>
<gene>
    <name evidence="1" type="ORF">CEUSTIGMA_g887.t1</name>
</gene>
<accession>A0A250WRH0</accession>
<proteinExistence type="predicted"/>
<dbReference type="Proteomes" id="UP000232323">
    <property type="component" value="Unassembled WGS sequence"/>
</dbReference>